<evidence type="ECO:0000256" key="1">
    <source>
        <dbReference type="ARBA" id="ARBA00001947"/>
    </source>
</evidence>
<dbReference type="CDD" id="cd06163">
    <property type="entry name" value="S2P-M50_PDZ_RseP-like"/>
    <property type="match status" value="1"/>
</dbReference>
<dbReference type="InterPro" id="IPR001478">
    <property type="entry name" value="PDZ"/>
</dbReference>
<evidence type="ECO:0000313" key="13">
    <source>
        <dbReference type="EMBL" id="TDL83555.1"/>
    </source>
</evidence>
<evidence type="ECO:0000256" key="4">
    <source>
        <dbReference type="ARBA" id="ARBA00022670"/>
    </source>
</evidence>
<sequence>MDGLLSLLPGFGSVAFTVLAFIIALSVIVAIHEYGHYIVGRWSGIQADVFSVGFGPVLFARTDSRGTQWQVAALPLGGYVKFRGDADVASMAQADTPGLDDEARRATMSGAPLWARSATVAAGPLFNFVLSFLLFAAVLMLRGVASDPLTVEDLRPLPQEMATLEPGDALLRIEGREVPSLDGFDAFIADLPVAPRLDYTVNRDGAETVIEGPYPYPPLVAGVSPESAAMAAGLEAGDVITAVNGTEIFAFDQLREAVEATGGAPLDLEIWRPDADGGGDTLSITLEPKRTDLPLADGGFDTRWMIGVSGGFYIVPETRRPGVIEAARYGVEQTAFIVRASLSGLYNMATGQISSCNLRGPVSIARTSGVAASQGALSFLHFVALLSTAVGLLNLFPIPVLDGGHLVFHAYEAVSGKPPGVRVMNVLMAIGLALMGLLMVFALNNDFFCP</sequence>
<dbReference type="PANTHER" id="PTHR42837">
    <property type="entry name" value="REGULATOR OF SIGMA-E PROTEASE RSEP"/>
    <property type="match status" value="1"/>
</dbReference>
<keyword evidence="5 11" id="KW-0812">Transmembrane</keyword>
<dbReference type="GO" id="GO:0046872">
    <property type="term" value="F:metal ion binding"/>
    <property type="evidence" value="ECO:0007669"/>
    <property type="project" value="UniProtKB-KW"/>
</dbReference>
<dbReference type="InterPro" id="IPR004387">
    <property type="entry name" value="Pept_M50_Zn"/>
</dbReference>
<name>A0A4R6AJN0_9RHOB</name>
<dbReference type="InterPro" id="IPR008915">
    <property type="entry name" value="Peptidase_M50"/>
</dbReference>
<keyword evidence="6 11" id="KW-0378">Hydrolase</keyword>
<dbReference type="Pfam" id="PF02163">
    <property type="entry name" value="Peptidase_M50"/>
    <property type="match status" value="1"/>
</dbReference>
<dbReference type="InterPro" id="IPR036034">
    <property type="entry name" value="PDZ_sf"/>
</dbReference>
<dbReference type="CDD" id="cd23081">
    <property type="entry name" value="cpPDZ_EcRseP-like"/>
    <property type="match status" value="1"/>
</dbReference>
<dbReference type="NCBIfam" id="TIGR00054">
    <property type="entry name" value="RIP metalloprotease RseP"/>
    <property type="match status" value="1"/>
</dbReference>
<accession>A0A4R6AJN0</accession>
<comment type="caution">
    <text evidence="13">The sequence shown here is derived from an EMBL/GenBank/DDBJ whole genome shotgun (WGS) entry which is preliminary data.</text>
</comment>
<dbReference type="SMART" id="SM00228">
    <property type="entry name" value="PDZ"/>
    <property type="match status" value="1"/>
</dbReference>
<comment type="subcellular location">
    <subcellularLocation>
        <location evidence="2">Membrane</location>
        <topology evidence="2">Multi-pass membrane protein</topology>
    </subcellularLocation>
</comment>
<evidence type="ECO:0000259" key="12">
    <source>
        <dbReference type="SMART" id="SM00228"/>
    </source>
</evidence>
<dbReference type="Pfam" id="PF17820">
    <property type="entry name" value="PDZ_6"/>
    <property type="match status" value="1"/>
</dbReference>
<dbReference type="EMBL" id="SNAA01000002">
    <property type="protein sequence ID" value="TDL83555.1"/>
    <property type="molecule type" value="Genomic_DNA"/>
</dbReference>
<evidence type="ECO:0000256" key="7">
    <source>
        <dbReference type="ARBA" id="ARBA00022833"/>
    </source>
</evidence>
<evidence type="ECO:0000256" key="5">
    <source>
        <dbReference type="ARBA" id="ARBA00022692"/>
    </source>
</evidence>
<keyword evidence="11" id="KW-0479">Metal-binding</keyword>
<dbReference type="GO" id="GO:0016020">
    <property type="term" value="C:membrane"/>
    <property type="evidence" value="ECO:0007669"/>
    <property type="project" value="UniProtKB-SubCell"/>
</dbReference>
<feature type="domain" description="PDZ" evidence="12">
    <location>
        <begin position="182"/>
        <end position="274"/>
    </location>
</feature>
<keyword evidence="7 11" id="KW-0862">Zinc</keyword>
<dbReference type="InterPro" id="IPR041489">
    <property type="entry name" value="PDZ_6"/>
</dbReference>
<keyword evidence="9 11" id="KW-0482">Metalloprotease</keyword>
<dbReference type="RefSeq" id="WP_133395508.1">
    <property type="nucleotide sequence ID" value="NZ_SNAA01000002.1"/>
</dbReference>
<evidence type="ECO:0000256" key="10">
    <source>
        <dbReference type="ARBA" id="ARBA00023136"/>
    </source>
</evidence>
<evidence type="ECO:0000256" key="9">
    <source>
        <dbReference type="ARBA" id="ARBA00023049"/>
    </source>
</evidence>
<protein>
    <recommendedName>
        <fullName evidence="11">Zinc metalloprotease</fullName>
        <ecNumber evidence="11">3.4.24.-</ecNumber>
    </recommendedName>
</protein>
<dbReference type="Gene3D" id="2.30.42.10">
    <property type="match status" value="1"/>
</dbReference>
<feature type="transmembrane region" description="Helical" evidence="11">
    <location>
        <begin position="6"/>
        <end position="31"/>
    </location>
</feature>
<evidence type="ECO:0000256" key="2">
    <source>
        <dbReference type="ARBA" id="ARBA00004141"/>
    </source>
</evidence>
<comment type="cofactor">
    <cofactor evidence="1 11">
        <name>Zn(2+)</name>
        <dbReference type="ChEBI" id="CHEBI:29105"/>
    </cofactor>
</comment>
<proteinExistence type="inferred from homology"/>
<organism evidence="13 14">
    <name type="scientific">Palleronia sediminis</name>
    <dbReference type="NCBI Taxonomy" id="2547833"/>
    <lineage>
        <taxon>Bacteria</taxon>
        <taxon>Pseudomonadati</taxon>
        <taxon>Pseudomonadota</taxon>
        <taxon>Alphaproteobacteria</taxon>
        <taxon>Rhodobacterales</taxon>
        <taxon>Roseobacteraceae</taxon>
        <taxon>Palleronia</taxon>
    </lineage>
</organism>
<keyword evidence="14" id="KW-1185">Reference proteome</keyword>
<evidence type="ECO:0000256" key="8">
    <source>
        <dbReference type="ARBA" id="ARBA00022989"/>
    </source>
</evidence>
<dbReference type="GO" id="GO:0006508">
    <property type="term" value="P:proteolysis"/>
    <property type="evidence" value="ECO:0007669"/>
    <property type="project" value="UniProtKB-KW"/>
</dbReference>
<evidence type="ECO:0000313" key="14">
    <source>
        <dbReference type="Proteomes" id="UP000295701"/>
    </source>
</evidence>
<keyword evidence="8 11" id="KW-1133">Transmembrane helix</keyword>
<feature type="transmembrane region" description="Helical" evidence="11">
    <location>
        <begin position="113"/>
        <end position="141"/>
    </location>
</feature>
<gene>
    <name evidence="13" type="primary">rseP</name>
    <name evidence="13" type="ORF">E2L08_02615</name>
</gene>
<reference evidence="13 14" key="1">
    <citation type="submission" date="2019-03" db="EMBL/GenBank/DDBJ databases">
        <title>Primorskyibacter sp. SS33 isolated from sediments.</title>
        <authorList>
            <person name="Xunke S."/>
        </authorList>
    </citation>
    <scope>NUCLEOTIDE SEQUENCE [LARGE SCALE GENOMIC DNA]</scope>
    <source>
        <strain evidence="13 14">SS33</strain>
    </source>
</reference>
<evidence type="ECO:0000256" key="6">
    <source>
        <dbReference type="ARBA" id="ARBA00022801"/>
    </source>
</evidence>
<dbReference type="GO" id="GO:0004222">
    <property type="term" value="F:metalloendopeptidase activity"/>
    <property type="evidence" value="ECO:0007669"/>
    <property type="project" value="InterPro"/>
</dbReference>
<dbReference type="AlphaFoldDB" id="A0A4R6AJN0"/>
<comment type="similarity">
    <text evidence="3 11">Belongs to the peptidase M50B family.</text>
</comment>
<dbReference type="PANTHER" id="PTHR42837:SF2">
    <property type="entry name" value="MEMBRANE METALLOPROTEASE ARASP2, CHLOROPLASTIC-RELATED"/>
    <property type="match status" value="1"/>
</dbReference>
<keyword evidence="4 13" id="KW-0645">Protease</keyword>
<evidence type="ECO:0000256" key="3">
    <source>
        <dbReference type="ARBA" id="ARBA00007931"/>
    </source>
</evidence>
<feature type="transmembrane region" description="Helical" evidence="11">
    <location>
        <begin position="422"/>
        <end position="443"/>
    </location>
</feature>
<feature type="transmembrane region" description="Helical" evidence="11">
    <location>
        <begin position="379"/>
        <end position="401"/>
    </location>
</feature>
<dbReference type="SUPFAM" id="SSF50156">
    <property type="entry name" value="PDZ domain-like"/>
    <property type="match status" value="2"/>
</dbReference>
<dbReference type="EC" id="3.4.24.-" evidence="11"/>
<keyword evidence="10 11" id="KW-0472">Membrane</keyword>
<dbReference type="Proteomes" id="UP000295701">
    <property type="component" value="Unassembled WGS sequence"/>
</dbReference>
<dbReference type="OrthoDB" id="9782003at2"/>
<evidence type="ECO:0000256" key="11">
    <source>
        <dbReference type="RuleBase" id="RU362031"/>
    </source>
</evidence>